<evidence type="ECO:0000256" key="3">
    <source>
        <dbReference type="ARBA" id="ARBA00022989"/>
    </source>
</evidence>
<dbReference type="Pfam" id="PF04932">
    <property type="entry name" value="Wzy_C"/>
    <property type="match status" value="1"/>
</dbReference>
<evidence type="ECO:0000256" key="5">
    <source>
        <dbReference type="SAM" id="Phobius"/>
    </source>
</evidence>
<evidence type="ECO:0000313" key="8">
    <source>
        <dbReference type="Proteomes" id="UP000076923"/>
    </source>
</evidence>
<name>A0A176TGQ9_9FLAO</name>
<comment type="subcellular location">
    <subcellularLocation>
        <location evidence="1">Membrane</location>
        <topology evidence="1">Multi-pass membrane protein</topology>
    </subcellularLocation>
</comment>
<evidence type="ECO:0000313" key="7">
    <source>
        <dbReference type="EMBL" id="OAD46831.1"/>
    </source>
</evidence>
<gene>
    <name evidence="7" type="ORF">LPB303_00850</name>
</gene>
<organism evidence="7 8">
    <name type="scientific">Polaribacter atrinae</name>
    <dbReference type="NCBI Taxonomy" id="1333662"/>
    <lineage>
        <taxon>Bacteria</taxon>
        <taxon>Pseudomonadati</taxon>
        <taxon>Bacteroidota</taxon>
        <taxon>Flavobacteriia</taxon>
        <taxon>Flavobacteriales</taxon>
        <taxon>Flavobacteriaceae</taxon>
    </lineage>
</organism>
<evidence type="ECO:0000259" key="6">
    <source>
        <dbReference type="Pfam" id="PF04932"/>
    </source>
</evidence>
<feature type="transmembrane region" description="Helical" evidence="5">
    <location>
        <begin position="56"/>
        <end position="73"/>
    </location>
</feature>
<evidence type="ECO:0000256" key="1">
    <source>
        <dbReference type="ARBA" id="ARBA00004141"/>
    </source>
</evidence>
<accession>A0A176TGQ9</accession>
<comment type="caution">
    <text evidence="7">The sequence shown here is derived from an EMBL/GenBank/DDBJ whole genome shotgun (WGS) entry which is preliminary data.</text>
</comment>
<keyword evidence="3 5" id="KW-1133">Transmembrane helix</keyword>
<feature type="transmembrane region" description="Helical" evidence="5">
    <location>
        <begin position="79"/>
        <end position="98"/>
    </location>
</feature>
<feature type="transmembrane region" description="Helical" evidence="5">
    <location>
        <begin position="167"/>
        <end position="192"/>
    </location>
</feature>
<sequence>MKLLDKYLIFSSVFALFSENFAFHYIIDWKLFYIILFVNLGVFLFKTKLVANKNMIIVYSFLLIHGIIMYVVLRNPIGSLFAQLIGVVLSSFYYYNFIREYNTKRLFKTYVNTAFYIAVLAIPMFYLNINLFTPQRLNGILSEPAHYAAIMLPAVYVTLMKKSYFKFIIILITILLSKSSIGYIGLVLILFLPLLKIKYFLKYSFLVFVILGASSYYIYTQWDVYSDENNGNIFVRRLKQTQESLVATNTGEFKKHINLSSYALLSNVFVSKNIFFNYPLGTGLGSYKYEYEKVYPELSPPDYLIKQNLSKINQQDANSLFLRMLADLGIFGLLMISYFFYRSYNLFKKESKVYEQGIFFYLIIKLFREGHYFPPEFYFFVLIFIKDFNDKNITHS</sequence>
<dbReference type="AlphaFoldDB" id="A0A176TGQ9"/>
<feature type="domain" description="O-antigen ligase-related" evidence="6">
    <location>
        <begin position="167"/>
        <end position="336"/>
    </location>
</feature>
<evidence type="ECO:0000256" key="4">
    <source>
        <dbReference type="ARBA" id="ARBA00023136"/>
    </source>
</evidence>
<feature type="transmembrane region" description="Helical" evidence="5">
    <location>
        <begin position="320"/>
        <end position="341"/>
    </location>
</feature>
<feature type="transmembrane region" description="Helical" evidence="5">
    <location>
        <begin position="110"/>
        <end position="129"/>
    </location>
</feature>
<keyword evidence="2 5" id="KW-0812">Transmembrane</keyword>
<dbReference type="GO" id="GO:0016020">
    <property type="term" value="C:membrane"/>
    <property type="evidence" value="ECO:0007669"/>
    <property type="project" value="UniProtKB-SubCell"/>
</dbReference>
<protein>
    <recommendedName>
        <fullName evidence="6">O-antigen ligase-related domain-containing protein</fullName>
    </recommendedName>
</protein>
<reference evidence="7 8" key="1">
    <citation type="submission" date="2016-02" db="EMBL/GenBank/DDBJ databases">
        <title>Draft genome sequence of Polaribacter atrinae KACC17473.</title>
        <authorList>
            <person name="Shin S.-K."/>
            <person name="Yi H."/>
        </authorList>
    </citation>
    <scope>NUCLEOTIDE SEQUENCE [LARGE SCALE GENOMIC DNA]</scope>
    <source>
        <strain evidence="7 8">KACC 17473</strain>
    </source>
</reference>
<dbReference type="STRING" id="1333662.LPB303_00850"/>
<keyword evidence="4 5" id="KW-0472">Membrane</keyword>
<dbReference type="InterPro" id="IPR007016">
    <property type="entry name" value="O-antigen_ligase-rel_domated"/>
</dbReference>
<feature type="transmembrane region" description="Helical" evidence="5">
    <location>
        <begin position="199"/>
        <end position="219"/>
    </location>
</feature>
<dbReference type="EMBL" id="LVWE01000001">
    <property type="protein sequence ID" value="OAD46831.1"/>
    <property type="molecule type" value="Genomic_DNA"/>
</dbReference>
<keyword evidence="8" id="KW-1185">Reference proteome</keyword>
<dbReference type="Proteomes" id="UP000076923">
    <property type="component" value="Unassembled WGS sequence"/>
</dbReference>
<evidence type="ECO:0000256" key="2">
    <source>
        <dbReference type="ARBA" id="ARBA00022692"/>
    </source>
</evidence>
<proteinExistence type="predicted"/>